<dbReference type="GO" id="GO:1903833">
    <property type="term" value="P:positive regulation of cellular response to amino acid starvation"/>
    <property type="evidence" value="ECO:0007669"/>
    <property type="project" value="TreeGrafter"/>
</dbReference>
<evidence type="ECO:0000259" key="6">
    <source>
        <dbReference type="PROSITE" id="PS50217"/>
    </source>
</evidence>
<keyword evidence="8" id="KW-1185">Reference proteome</keyword>
<dbReference type="PROSITE" id="PS50217">
    <property type="entry name" value="BZIP"/>
    <property type="match status" value="1"/>
</dbReference>
<protein>
    <recommendedName>
        <fullName evidence="6">BZIP domain-containing protein</fullName>
    </recommendedName>
</protein>
<dbReference type="PROSITE" id="PS00036">
    <property type="entry name" value="BZIP_BASIC"/>
    <property type="match status" value="1"/>
</dbReference>
<evidence type="ECO:0000256" key="1">
    <source>
        <dbReference type="ARBA" id="ARBA00023015"/>
    </source>
</evidence>
<dbReference type="EMBL" id="ML002554">
    <property type="protein sequence ID" value="RKP37030.1"/>
    <property type="molecule type" value="Genomic_DNA"/>
</dbReference>
<dbReference type="SMART" id="SM00338">
    <property type="entry name" value="BRLZ"/>
    <property type="match status" value="1"/>
</dbReference>
<evidence type="ECO:0000313" key="7">
    <source>
        <dbReference type="EMBL" id="RKP37030.1"/>
    </source>
</evidence>
<feature type="region of interest" description="Disordered" evidence="5">
    <location>
        <begin position="1"/>
        <end position="55"/>
    </location>
</feature>
<evidence type="ECO:0000313" key="8">
    <source>
        <dbReference type="Proteomes" id="UP000268162"/>
    </source>
</evidence>
<feature type="domain" description="BZIP" evidence="6">
    <location>
        <begin position="44"/>
        <end position="101"/>
    </location>
</feature>
<accession>A0A4P9ZWG6</accession>
<feature type="non-terminal residue" evidence="7">
    <location>
        <position position="120"/>
    </location>
</feature>
<keyword evidence="1" id="KW-0805">Transcription regulation</keyword>
<dbReference type="GO" id="GO:0005667">
    <property type="term" value="C:transcription regulator complex"/>
    <property type="evidence" value="ECO:0007669"/>
    <property type="project" value="TreeGrafter"/>
</dbReference>
<dbReference type="PANTHER" id="PTHR11462">
    <property type="entry name" value="JUN TRANSCRIPTION FACTOR-RELATED"/>
    <property type="match status" value="1"/>
</dbReference>
<keyword evidence="3" id="KW-0804">Transcription</keyword>
<dbReference type="PANTHER" id="PTHR11462:SF35">
    <property type="entry name" value="TRANSCRIPTION FACTOR JRA"/>
    <property type="match status" value="1"/>
</dbReference>
<sequence>KRRRTVALKKESAVLPKPNKVEEEIPSTPTPEMDSTSGDPASLKRQKNTDAARRSRMRKLLRVESLEAKVVDLETENTTLATKLAYLESEKVQTKETVSTLMEQIRSLEHQLICANQALT</sequence>
<dbReference type="SUPFAM" id="SSF57959">
    <property type="entry name" value="Leucine zipper domain"/>
    <property type="match status" value="1"/>
</dbReference>
<dbReference type="GO" id="GO:0001080">
    <property type="term" value="P:nitrogen catabolite activation of transcription from RNA polymerase II promoter"/>
    <property type="evidence" value="ECO:0007669"/>
    <property type="project" value="TreeGrafter"/>
</dbReference>
<feature type="non-terminal residue" evidence="7">
    <location>
        <position position="1"/>
    </location>
</feature>
<dbReference type="STRING" id="215637.A0A4P9ZWG6"/>
<dbReference type="Pfam" id="PF07716">
    <property type="entry name" value="bZIP_2"/>
    <property type="match status" value="1"/>
</dbReference>
<evidence type="ECO:0000256" key="3">
    <source>
        <dbReference type="ARBA" id="ARBA00023163"/>
    </source>
</evidence>
<dbReference type="Proteomes" id="UP000268162">
    <property type="component" value="Unassembled WGS sequence"/>
</dbReference>
<gene>
    <name evidence="7" type="ORF">BJ085DRAFT_4232</name>
</gene>
<dbReference type="CDD" id="cd12193">
    <property type="entry name" value="bZIP_GCN4"/>
    <property type="match status" value="1"/>
</dbReference>
<organism evidence="7 8">
    <name type="scientific">Dimargaris cristalligena</name>
    <dbReference type="NCBI Taxonomy" id="215637"/>
    <lineage>
        <taxon>Eukaryota</taxon>
        <taxon>Fungi</taxon>
        <taxon>Fungi incertae sedis</taxon>
        <taxon>Zoopagomycota</taxon>
        <taxon>Kickxellomycotina</taxon>
        <taxon>Dimargaritomycetes</taxon>
        <taxon>Dimargaritales</taxon>
        <taxon>Dimargaritaceae</taxon>
        <taxon>Dimargaris</taxon>
    </lineage>
</organism>
<dbReference type="InterPro" id="IPR004827">
    <property type="entry name" value="bZIP"/>
</dbReference>
<proteinExistence type="predicted"/>
<dbReference type="Gene3D" id="3.30.160.60">
    <property type="entry name" value="Classic Zinc Finger"/>
    <property type="match status" value="1"/>
</dbReference>
<keyword evidence="4" id="KW-0175">Coiled coil</keyword>
<keyword evidence="2" id="KW-0238">DNA-binding</keyword>
<name>A0A4P9ZWG6_9FUNG</name>
<dbReference type="GO" id="GO:0000978">
    <property type="term" value="F:RNA polymerase II cis-regulatory region sequence-specific DNA binding"/>
    <property type="evidence" value="ECO:0007669"/>
    <property type="project" value="TreeGrafter"/>
</dbReference>
<dbReference type="AlphaFoldDB" id="A0A4P9ZWG6"/>
<dbReference type="GO" id="GO:0000981">
    <property type="term" value="F:DNA-binding transcription factor activity, RNA polymerase II-specific"/>
    <property type="evidence" value="ECO:0007669"/>
    <property type="project" value="TreeGrafter"/>
</dbReference>
<evidence type="ECO:0000256" key="4">
    <source>
        <dbReference type="SAM" id="Coils"/>
    </source>
</evidence>
<dbReference type="InterPro" id="IPR046347">
    <property type="entry name" value="bZIP_sf"/>
</dbReference>
<evidence type="ECO:0000256" key="2">
    <source>
        <dbReference type="ARBA" id="ARBA00023125"/>
    </source>
</evidence>
<dbReference type="InterPro" id="IPR050946">
    <property type="entry name" value="AP-1_TF_bZIP"/>
</dbReference>
<reference evidence="8" key="1">
    <citation type="journal article" date="2018" name="Nat. Microbiol.">
        <title>Leveraging single-cell genomics to expand the fungal tree of life.</title>
        <authorList>
            <person name="Ahrendt S.R."/>
            <person name="Quandt C.A."/>
            <person name="Ciobanu D."/>
            <person name="Clum A."/>
            <person name="Salamov A."/>
            <person name="Andreopoulos B."/>
            <person name="Cheng J.F."/>
            <person name="Woyke T."/>
            <person name="Pelin A."/>
            <person name="Henrissat B."/>
            <person name="Reynolds N.K."/>
            <person name="Benny G.L."/>
            <person name="Smith M.E."/>
            <person name="James T.Y."/>
            <person name="Grigoriev I.V."/>
        </authorList>
    </citation>
    <scope>NUCLEOTIDE SEQUENCE [LARGE SCALE GENOMIC DNA]</scope>
    <source>
        <strain evidence="8">RSA 468</strain>
    </source>
</reference>
<evidence type="ECO:0000256" key="5">
    <source>
        <dbReference type="SAM" id="MobiDB-lite"/>
    </source>
</evidence>
<feature type="coiled-coil region" evidence="4">
    <location>
        <begin position="56"/>
        <end position="111"/>
    </location>
</feature>